<comment type="caution">
    <text evidence="1">The sequence shown here is derived from an EMBL/GenBank/DDBJ whole genome shotgun (WGS) entry which is preliminary data.</text>
</comment>
<protein>
    <submittedName>
        <fullName evidence="1">Uncharacterized protein</fullName>
    </submittedName>
</protein>
<name>A0A2P5E501_PARAD</name>
<reference evidence="2" key="1">
    <citation type="submission" date="2016-06" db="EMBL/GenBank/DDBJ databases">
        <title>Parallel loss of symbiosis genes in relatives of nitrogen-fixing non-legume Parasponia.</title>
        <authorList>
            <person name="Van Velzen R."/>
            <person name="Holmer R."/>
            <person name="Bu F."/>
            <person name="Rutten L."/>
            <person name="Van Zeijl A."/>
            <person name="Liu W."/>
            <person name="Santuari L."/>
            <person name="Cao Q."/>
            <person name="Sharma T."/>
            <person name="Shen D."/>
            <person name="Roswanjaya Y."/>
            <person name="Wardhani T."/>
            <person name="Kalhor M.S."/>
            <person name="Jansen J."/>
            <person name="Van den Hoogen J."/>
            <person name="Gungor B."/>
            <person name="Hartog M."/>
            <person name="Hontelez J."/>
            <person name="Verver J."/>
            <person name="Yang W.-C."/>
            <person name="Schijlen E."/>
            <person name="Repin R."/>
            <person name="Schilthuizen M."/>
            <person name="Schranz E."/>
            <person name="Heidstra R."/>
            <person name="Miyata K."/>
            <person name="Fedorova E."/>
            <person name="Kohlen W."/>
            <person name="Bisseling T."/>
            <person name="Smit S."/>
            <person name="Geurts R."/>
        </authorList>
    </citation>
    <scope>NUCLEOTIDE SEQUENCE [LARGE SCALE GENOMIC DNA]</scope>
    <source>
        <strain evidence="2">cv. WU1-14</strain>
    </source>
</reference>
<gene>
    <name evidence="1" type="ORF">PanWU01x14_001550</name>
</gene>
<sequence>MDPGGDAAQFGREGCHQSNARFSAFCH</sequence>
<dbReference type="Proteomes" id="UP000237105">
    <property type="component" value="Unassembled WGS sequence"/>
</dbReference>
<evidence type="ECO:0000313" key="2">
    <source>
        <dbReference type="Proteomes" id="UP000237105"/>
    </source>
</evidence>
<accession>A0A2P5E501</accession>
<evidence type="ECO:0000313" key="1">
    <source>
        <dbReference type="EMBL" id="PON80599.1"/>
    </source>
</evidence>
<dbReference type="AlphaFoldDB" id="A0A2P5E501"/>
<dbReference type="EMBL" id="JXTB01000001">
    <property type="protein sequence ID" value="PON80599.1"/>
    <property type="molecule type" value="Genomic_DNA"/>
</dbReference>
<keyword evidence="2" id="KW-1185">Reference proteome</keyword>
<proteinExistence type="predicted"/>
<organism evidence="1 2">
    <name type="scientific">Parasponia andersonii</name>
    <name type="common">Sponia andersonii</name>
    <dbReference type="NCBI Taxonomy" id="3476"/>
    <lineage>
        <taxon>Eukaryota</taxon>
        <taxon>Viridiplantae</taxon>
        <taxon>Streptophyta</taxon>
        <taxon>Embryophyta</taxon>
        <taxon>Tracheophyta</taxon>
        <taxon>Spermatophyta</taxon>
        <taxon>Magnoliopsida</taxon>
        <taxon>eudicotyledons</taxon>
        <taxon>Gunneridae</taxon>
        <taxon>Pentapetalae</taxon>
        <taxon>rosids</taxon>
        <taxon>fabids</taxon>
        <taxon>Rosales</taxon>
        <taxon>Cannabaceae</taxon>
        <taxon>Parasponia</taxon>
    </lineage>
</organism>